<evidence type="ECO:0000256" key="8">
    <source>
        <dbReference type="ARBA" id="ARBA00023065"/>
    </source>
</evidence>
<dbReference type="Gene3D" id="1.20.1420.30">
    <property type="entry name" value="NCX, central ion-binding region"/>
    <property type="match status" value="1"/>
</dbReference>
<feature type="transmembrane region" description="Helical" evidence="10">
    <location>
        <begin position="293"/>
        <end position="318"/>
    </location>
</feature>
<feature type="transmembrane region" description="Helical" evidence="10">
    <location>
        <begin position="330"/>
        <end position="354"/>
    </location>
</feature>
<feature type="transmembrane region" description="Helical" evidence="10">
    <location>
        <begin position="83"/>
        <end position="103"/>
    </location>
</feature>
<proteinExistence type="inferred from homology"/>
<dbReference type="GO" id="GO:0015369">
    <property type="term" value="F:calcium:proton antiporter activity"/>
    <property type="evidence" value="ECO:0007669"/>
    <property type="project" value="UniProtKB-UniRule"/>
</dbReference>
<reference evidence="12" key="1">
    <citation type="submission" date="2016-06" db="EMBL/GenBank/DDBJ databases">
        <title>Draft Genome sequence of the fungus Inonotus baumii.</title>
        <authorList>
            <person name="Zhu H."/>
            <person name="Lin W."/>
        </authorList>
    </citation>
    <scope>NUCLEOTIDE SEQUENCE</scope>
    <source>
        <strain evidence="12">821</strain>
    </source>
</reference>
<feature type="transmembrane region" description="Helical" evidence="10">
    <location>
        <begin position="247"/>
        <end position="269"/>
    </location>
</feature>
<feature type="domain" description="Sodium/calcium exchanger membrane region" evidence="11">
    <location>
        <begin position="300"/>
        <end position="439"/>
    </location>
</feature>
<keyword evidence="10" id="KW-0926">Vacuole</keyword>
<keyword evidence="9 10" id="KW-0472">Membrane</keyword>
<comment type="caution">
    <text evidence="12">The sequence shown here is derived from an EMBL/GenBank/DDBJ whole genome shotgun (WGS) entry which is preliminary data.</text>
</comment>
<gene>
    <name evidence="12" type="ORF">A7U60_g6144</name>
</gene>
<evidence type="ECO:0000256" key="6">
    <source>
        <dbReference type="ARBA" id="ARBA00022837"/>
    </source>
</evidence>
<feature type="transmembrane region" description="Helical" evidence="10">
    <location>
        <begin position="123"/>
        <end position="141"/>
    </location>
</feature>
<evidence type="ECO:0000256" key="7">
    <source>
        <dbReference type="ARBA" id="ARBA00022989"/>
    </source>
</evidence>
<evidence type="ECO:0000256" key="9">
    <source>
        <dbReference type="ARBA" id="ARBA00023136"/>
    </source>
</evidence>
<dbReference type="PANTHER" id="PTHR31503:SF22">
    <property type="entry name" value="VACUOLAR CALCIUM ION TRANSPORTER"/>
    <property type="match status" value="1"/>
</dbReference>
<accession>A0A9Q5N739</accession>
<dbReference type="InterPro" id="IPR044880">
    <property type="entry name" value="NCX_ion-bd_dom_sf"/>
</dbReference>
<dbReference type="GO" id="GO:0006874">
    <property type="term" value="P:intracellular calcium ion homeostasis"/>
    <property type="evidence" value="ECO:0007669"/>
    <property type="project" value="TreeGrafter"/>
</dbReference>
<evidence type="ECO:0000256" key="3">
    <source>
        <dbReference type="ARBA" id="ARBA00022448"/>
    </source>
</evidence>
<protein>
    <recommendedName>
        <fullName evidence="10">Vacuolar calcium ion transporter</fullName>
    </recommendedName>
</protein>
<dbReference type="PANTHER" id="PTHR31503">
    <property type="entry name" value="VACUOLAR CALCIUM ION TRANSPORTER"/>
    <property type="match status" value="1"/>
</dbReference>
<keyword evidence="6 10" id="KW-0106">Calcium</keyword>
<name>A0A9Q5N739_SANBA</name>
<feature type="transmembrane region" description="Helical" evidence="10">
    <location>
        <begin position="153"/>
        <end position="173"/>
    </location>
</feature>
<evidence type="ECO:0000256" key="5">
    <source>
        <dbReference type="ARBA" id="ARBA00022692"/>
    </source>
</evidence>
<keyword evidence="7 10" id="KW-1133">Transmembrane helix</keyword>
<dbReference type="InterPro" id="IPR004798">
    <property type="entry name" value="CAX-like"/>
</dbReference>
<feature type="transmembrane region" description="Helical" evidence="10">
    <location>
        <begin position="421"/>
        <end position="440"/>
    </location>
</feature>
<feature type="domain" description="Sodium/calcium exchanger membrane region" evidence="11">
    <location>
        <begin position="100"/>
        <end position="271"/>
    </location>
</feature>
<keyword evidence="5 10" id="KW-0812">Transmembrane</keyword>
<feature type="transmembrane region" description="Helical" evidence="10">
    <location>
        <begin position="185"/>
        <end position="205"/>
    </location>
</feature>
<dbReference type="GO" id="GO:0000329">
    <property type="term" value="C:fungal-type vacuole membrane"/>
    <property type="evidence" value="ECO:0007669"/>
    <property type="project" value="TreeGrafter"/>
</dbReference>
<dbReference type="InterPro" id="IPR004837">
    <property type="entry name" value="NaCa_Exmemb"/>
</dbReference>
<dbReference type="NCBIfam" id="TIGR00378">
    <property type="entry name" value="cax"/>
    <property type="match status" value="1"/>
</dbReference>
<dbReference type="InterPro" id="IPR004713">
    <property type="entry name" value="CaH_exchang"/>
</dbReference>
<feature type="transmembrane region" description="Helical" evidence="10">
    <location>
        <begin position="393"/>
        <end position="415"/>
    </location>
</feature>
<evidence type="ECO:0000259" key="11">
    <source>
        <dbReference type="Pfam" id="PF01699"/>
    </source>
</evidence>
<evidence type="ECO:0000256" key="10">
    <source>
        <dbReference type="RuleBase" id="RU365028"/>
    </source>
</evidence>
<dbReference type="EMBL" id="LNZH02000199">
    <property type="protein sequence ID" value="OCB86686.1"/>
    <property type="molecule type" value="Genomic_DNA"/>
</dbReference>
<keyword evidence="3 10" id="KW-0813">Transport</keyword>
<evidence type="ECO:0000256" key="1">
    <source>
        <dbReference type="ARBA" id="ARBA00004127"/>
    </source>
</evidence>
<feature type="transmembrane region" description="Helical" evidence="10">
    <location>
        <begin position="52"/>
        <end position="71"/>
    </location>
</feature>
<comment type="function">
    <text evidence="10">Has a role in promoting intracellular calcium ion sequestration via the exchange of calcium ions for hydrogen ions across the vacuolar membrane. Involved also in manganese ion homeostasis via its uptake into the vacuole.</text>
</comment>
<sequence>MSAASSLNERTALLNGNGDALDGSPARIPFARRILRTVKAEGEPSWLESYKFYFFGSWLNILLLFVPLSFLSHWLDWDAGLRFLFSFIAIMPLAKASSCFLSLLGDATDQLSLKLGQTLSGLLNASFGNAVEIIVGVAALFQNQIRIVQTSMLGSILSNLLLVLGCSFLAGGTRRKENKFQETGAQASASLMSLACITLVIPAAYHSSKIADDTPFGHDEGGLNNLFGSFLASDGAMMPARDPSRKGLLAISRGTAILLLIVYVGYLIFQLKTHAHYFETECEEETETPRMSVVASCSSLLLSTVVTSFCADYLVASIEETASKYHIPKAFIGIILLPIVANAAEHVTAVWMALKNKTELTIGICVGSSIQIATFVIPLLVIVGWISGHELTLFFADFETITLFVSVFLVNLLVMDGKSNYMEGLMLLTLYIVIALAFWVS</sequence>
<evidence type="ECO:0000256" key="4">
    <source>
        <dbReference type="ARBA" id="ARBA00022568"/>
    </source>
</evidence>
<evidence type="ECO:0000256" key="2">
    <source>
        <dbReference type="ARBA" id="ARBA00008170"/>
    </source>
</evidence>
<comment type="similarity">
    <text evidence="2 10">Belongs to the Ca(2+):cation antiporter (CaCA) (TC 2.A.19) family.</text>
</comment>
<evidence type="ECO:0000313" key="13">
    <source>
        <dbReference type="Proteomes" id="UP000757232"/>
    </source>
</evidence>
<keyword evidence="13" id="KW-1185">Reference proteome</keyword>
<keyword evidence="4 10" id="KW-0109">Calcium transport</keyword>
<feature type="transmembrane region" description="Helical" evidence="10">
    <location>
        <begin position="360"/>
        <end position="386"/>
    </location>
</feature>
<dbReference type="AlphaFoldDB" id="A0A9Q5N739"/>
<dbReference type="Proteomes" id="UP000757232">
    <property type="component" value="Unassembled WGS sequence"/>
</dbReference>
<dbReference type="Pfam" id="PF01699">
    <property type="entry name" value="Na_Ca_ex"/>
    <property type="match status" value="2"/>
</dbReference>
<dbReference type="GO" id="GO:0012505">
    <property type="term" value="C:endomembrane system"/>
    <property type="evidence" value="ECO:0007669"/>
    <property type="project" value="UniProtKB-SubCell"/>
</dbReference>
<dbReference type="OrthoDB" id="1699231at2759"/>
<evidence type="ECO:0000313" key="12">
    <source>
        <dbReference type="EMBL" id="OCB86686.1"/>
    </source>
</evidence>
<keyword evidence="8 10" id="KW-0406">Ion transport</keyword>
<organism evidence="12 13">
    <name type="scientific">Sanghuangporus baumii</name>
    <name type="common">Phellinus baumii</name>
    <dbReference type="NCBI Taxonomy" id="108892"/>
    <lineage>
        <taxon>Eukaryota</taxon>
        <taxon>Fungi</taxon>
        <taxon>Dikarya</taxon>
        <taxon>Basidiomycota</taxon>
        <taxon>Agaricomycotina</taxon>
        <taxon>Agaricomycetes</taxon>
        <taxon>Hymenochaetales</taxon>
        <taxon>Hymenochaetaceae</taxon>
        <taxon>Sanghuangporus</taxon>
    </lineage>
</organism>
<keyword evidence="10" id="KW-0050">Antiport</keyword>
<comment type="subcellular location">
    <subcellularLocation>
        <location evidence="1">Endomembrane system</location>
        <topology evidence="1">Multi-pass membrane protein</topology>
    </subcellularLocation>
    <subcellularLocation>
        <location evidence="10">Vacuole membrane</location>
    </subcellularLocation>
</comment>